<name>A0AAQ3TKV2_PASNO</name>
<comment type="cofactor">
    <cofactor evidence="1">
        <name>a divalent metal cation</name>
        <dbReference type="ChEBI" id="CHEBI:60240"/>
    </cofactor>
</comment>
<evidence type="ECO:0000313" key="7">
    <source>
        <dbReference type="Proteomes" id="UP001341281"/>
    </source>
</evidence>
<accession>A0AAQ3TKV2</accession>
<evidence type="ECO:0000256" key="2">
    <source>
        <dbReference type="ARBA" id="ARBA00022723"/>
    </source>
</evidence>
<evidence type="ECO:0000256" key="3">
    <source>
        <dbReference type="SAM" id="MobiDB-lite"/>
    </source>
</evidence>
<dbReference type="InterPro" id="IPR027806">
    <property type="entry name" value="HARBI1_dom"/>
</dbReference>
<feature type="domain" description="Myb/SANT-like" evidence="4">
    <location>
        <begin position="219"/>
        <end position="312"/>
    </location>
</feature>
<dbReference type="GO" id="GO:0046872">
    <property type="term" value="F:metal ion binding"/>
    <property type="evidence" value="ECO:0007669"/>
    <property type="project" value="UniProtKB-KW"/>
</dbReference>
<evidence type="ECO:0000259" key="5">
    <source>
        <dbReference type="Pfam" id="PF13359"/>
    </source>
</evidence>
<reference evidence="6 7" key="1">
    <citation type="submission" date="2024-02" db="EMBL/GenBank/DDBJ databases">
        <title>High-quality chromosome-scale genome assembly of Pensacola bahiagrass (Paspalum notatum Flugge var. saurae).</title>
        <authorList>
            <person name="Vega J.M."/>
            <person name="Podio M."/>
            <person name="Orjuela J."/>
            <person name="Siena L.A."/>
            <person name="Pessino S.C."/>
            <person name="Combes M.C."/>
            <person name="Mariac C."/>
            <person name="Albertini E."/>
            <person name="Pupilli F."/>
            <person name="Ortiz J.P.A."/>
            <person name="Leblanc O."/>
        </authorList>
    </citation>
    <scope>NUCLEOTIDE SEQUENCE [LARGE SCALE GENOMIC DNA]</scope>
    <source>
        <strain evidence="6">R1</strain>
        <tissue evidence="6">Leaf</tissue>
    </source>
</reference>
<feature type="region of interest" description="Disordered" evidence="3">
    <location>
        <begin position="374"/>
        <end position="410"/>
    </location>
</feature>
<evidence type="ECO:0000256" key="1">
    <source>
        <dbReference type="ARBA" id="ARBA00001968"/>
    </source>
</evidence>
<dbReference type="Pfam" id="PF12776">
    <property type="entry name" value="Myb_DNA-bind_3"/>
    <property type="match status" value="1"/>
</dbReference>
<evidence type="ECO:0000313" key="6">
    <source>
        <dbReference type="EMBL" id="WVZ76019.1"/>
    </source>
</evidence>
<sequence length="501" mass="56208">MEAAFRCRKSFATQNVMAAVDFDLKFTYVLAGWEGTAHDAVVLADALERVNGLRVPEGIFYLVDVGYGAKPGFMPPFHGVWYHLNEWGSNPSGVAILHSSLRVTVERAFGSLKRRFKILDDATPFFPFPTQVDIVIACSILHNWVLSHGADRFIIPENKWTPNPRRTAREQANDHRLMVEKRQMIAERMWADRQNHLNLTMDLDQHADMEINGGAGQVHWTNAMSTFVLKFLADLVASGTKTSTGFKQVHLNSCARALFENLGVQRTGTQIANHLRKWKRIYAKVEKLKNMSAALWDEQNCMISLDPEHYNNHIKARFSFDHCEDANYLNTPIEHYHEMATIFGNSLATGAYAKGANDPLGSEMIEMDIAPKNASSEPTELHDADGGTQPFNNGAESAGTKQPPSKKQKLTTEEELIVMISKSLGEVSAAINKLAEPELAVPKGLYEELKSIPGFDEAYLDHYYAYLCDNPPLARAFYALPSLSSKMIWVARYIKSHMSEL</sequence>
<feature type="compositionally biased region" description="Polar residues" evidence="3">
    <location>
        <begin position="389"/>
        <end position="403"/>
    </location>
</feature>
<evidence type="ECO:0000259" key="4">
    <source>
        <dbReference type="Pfam" id="PF12776"/>
    </source>
</evidence>
<dbReference type="Proteomes" id="UP001341281">
    <property type="component" value="Chromosome 05"/>
</dbReference>
<dbReference type="Pfam" id="PF13359">
    <property type="entry name" value="DDE_Tnp_4"/>
    <property type="match status" value="1"/>
</dbReference>
<proteinExistence type="predicted"/>
<dbReference type="InterPro" id="IPR024752">
    <property type="entry name" value="Myb/SANT-like_dom"/>
</dbReference>
<feature type="non-terminal residue" evidence="6">
    <location>
        <position position="501"/>
    </location>
</feature>
<keyword evidence="7" id="KW-1185">Reference proteome</keyword>
<gene>
    <name evidence="6" type="ORF">U9M48_024024</name>
</gene>
<dbReference type="PANTHER" id="PTHR47127">
    <property type="entry name" value="10A19I.15"/>
    <property type="match status" value="1"/>
</dbReference>
<protein>
    <recommendedName>
        <fullName evidence="8">Transposase</fullName>
    </recommendedName>
</protein>
<dbReference type="EMBL" id="CP144749">
    <property type="protein sequence ID" value="WVZ76019.1"/>
    <property type="molecule type" value="Genomic_DNA"/>
</dbReference>
<dbReference type="AlphaFoldDB" id="A0AAQ3TKV2"/>
<organism evidence="6 7">
    <name type="scientific">Paspalum notatum var. saurae</name>
    <dbReference type="NCBI Taxonomy" id="547442"/>
    <lineage>
        <taxon>Eukaryota</taxon>
        <taxon>Viridiplantae</taxon>
        <taxon>Streptophyta</taxon>
        <taxon>Embryophyta</taxon>
        <taxon>Tracheophyta</taxon>
        <taxon>Spermatophyta</taxon>
        <taxon>Magnoliopsida</taxon>
        <taxon>Liliopsida</taxon>
        <taxon>Poales</taxon>
        <taxon>Poaceae</taxon>
        <taxon>PACMAD clade</taxon>
        <taxon>Panicoideae</taxon>
        <taxon>Andropogonodae</taxon>
        <taxon>Paspaleae</taxon>
        <taxon>Paspalinae</taxon>
        <taxon>Paspalum</taxon>
    </lineage>
</organism>
<evidence type="ECO:0008006" key="8">
    <source>
        <dbReference type="Google" id="ProtNLM"/>
    </source>
</evidence>
<keyword evidence="2" id="KW-0479">Metal-binding</keyword>
<feature type="domain" description="DDE Tnp4" evidence="5">
    <location>
        <begin position="3"/>
        <end position="143"/>
    </location>
</feature>